<sequence length="163" mass="18417">MESLPTLVRYKKGDIEVDVYHGRQSYEIGAGITISGNRYSISEIIRLNDPAIAKNFRYAMATTPEGVATALETLSMLMKRFGGAALKGDPEFIAALEQQRQQWSEDYALEVLAEQLRPKANEAFHRKEYSMAADLYSRILKCLSSAERKRLDFAIKHSKTLQP</sequence>
<accession>A0A3B0ZEH3</accession>
<dbReference type="EMBL" id="UOFP01000302">
    <property type="protein sequence ID" value="VAW89991.1"/>
    <property type="molecule type" value="Genomic_DNA"/>
</dbReference>
<protein>
    <submittedName>
        <fullName evidence="1">Uncharacterized protein</fullName>
    </submittedName>
</protein>
<proteinExistence type="predicted"/>
<dbReference type="AlphaFoldDB" id="A0A3B0ZEH3"/>
<evidence type="ECO:0000313" key="1">
    <source>
        <dbReference type="EMBL" id="VAW89991.1"/>
    </source>
</evidence>
<name>A0A3B0ZEH3_9ZZZZ</name>
<reference evidence="1" key="1">
    <citation type="submission" date="2018-06" db="EMBL/GenBank/DDBJ databases">
        <authorList>
            <person name="Zhirakovskaya E."/>
        </authorList>
    </citation>
    <scope>NUCLEOTIDE SEQUENCE</scope>
</reference>
<organism evidence="1">
    <name type="scientific">hydrothermal vent metagenome</name>
    <dbReference type="NCBI Taxonomy" id="652676"/>
    <lineage>
        <taxon>unclassified sequences</taxon>
        <taxon>metagenomes</taxon>
        <taxon>ecological metagenomes</taxon>
    </lineage>
</organism>
<gene>
    <name evidence="1" type="ORF">MNBD_GAMMA18-1383</name>
</gene>